<evidence type="ECO:0008006" key="3">
    <source>
        <dbReference type="Google" id="ProtNLM"/>
    </source>
</evidence>
<reference evidence="1" key="1">
    <citation type="submission" date="2019-08" db="EMBL/GenBank/DDBJ databases">
        <title>Carotenoids and Carotenoid Binding Proteins in the Halophilic Cyanobacterium Euhalothece sp. ZM00.</title>
        <authorList>
            <person name="Cho S.M."/>
            <person name="Song J.Y."/>
            <person name="Park Y.-I."/>
        </authorList>
    </citation>
    <scope>NUCLEOTIDE SEQUENCE [LARGE SCALE GENOMIC DNA]</scope>
    <source>
        <strain evidence="1">Z-M001</strain>
    </source>
</reference>
<gene>
    <name evidence="1" type="ORF">FRE64_09830</name>
</gene>
<name>A0A5B8NSM0_9CHRO</name>
<dbReference type="EMBL" id="CP042326">
    <property type="protein sequence ID" value="QDZ41501.1"/>
    <property type="molecule type" value="Genomic_DNA"/>
</dbReference>
<dbReference type="Proteomes" id="UP000318453">
    <property type="component" value="Chromosome"/>
</dbReference>
<accession>A0A5B8NSM0</accession>
<dbReference type="SUPFAM" id="SSF50969">
    <property type="entry name" value="YVTN repeat-like/Quinoprotein amine dehydrogenase"/>
    <property type="match status" value="1"/>
</dbReference>
<evidence type="ECO:0000313" key="1">
    <source>
        <dbReference type="EMBL" id="QDZ41501.1"/>
    </source>
</evidence>
<protein>
    <recommendedName>
        <fullName evidence="3">S9 family peptidase</fullName>
    </recommendedName>
</protein>
<organism evidence="1 2">
    <name type="scientific">Euhalothece natronophila Z-M001</name>
    <dbReference type="NCBI Taxonomy" id="522448"/>
    <lineage>
        <taxon>Bacteria</taxon>
        <taxon>Bacillati</taxon>
        <taxon>Cyanobacteriota</taxon>
        <taxon>Cyanophyceae</taxon>
        <taxon>Oscillatoriophycideae</taxon>
        <taxon>Chroococcales</taxon>
        <taxon>Halothecacae</taxon>
        <taxon>Halothece cluster</taxon>
        <taxon>Euhalothece</taxon>
    </lineage>
</organism>
<proteinExistence type="predicted"/>
<dbReference type="KEGG" id="enn:FRE64_09830"/>
<evidence type="ECO:0000313" key="2">
    <source>
        <dbReference type="Proteomes" id="UP000318453"/>
    </source>
</evidence>
<sequence length="169" mass="18812">MRSGDEAIILEIDEIPNQIPVDRDTQFGASERFSEGSVAPNNSWLALVTSGAAHSAGWLVKPHTQQLQPATFQYGGNITIGPWSEDSQYVVFVEKGPAGDRTLTVVDRKQLGETVEESAMPVRTPNHEAQPPTEQIYEAVGWRNGRLLFQVNGDRWFFDPDTEEVQQKS</sequence>
<dbReference type="OrthoDB" id="6157243at2"/>
<dbReference type="InterPro" id="IPR011044">
    <property type="entry name" value="Quino_amine_DH_bsu"/>
</dbReference>
<dbReference type="AlphaFoldDB" id="A0A5B8NSM0"/>
<keyword evidence="2" id="KW-1185">Reference proteome</keyword>